<dbReference type="GO" id="GO:0016853">
    <property type="term" value="F:isomerase activity"/>
    <property type="evidence" value="ECO:0007669"/>
    <property type="project" value="UniProtKB-KW"/>
</dbReference>
<dbReference type="PIRSF" id="PIRSF016184">
    <property type="entry name" value="PhzC_PhzF"/>
    <property type="match status" value="1"/>
</dbReference>
<feature type="active site" evidence="3">
    <location>
        <position position="44"/>
    </location>
</feature>
<dbReference type="AlphaFoldDB" id="A0A6G8IES3"/>
<dbReference type="EMBL" id="CP049989">
    <property type="protein sequence ID" value="QIM51704.1"/>
    <property type="molecule type" value="Genomic_DNA"/>
</dbReference>
<dbReference type="SUPFAM" id="SSF54506">
    <property type="entry name" value="Diaminopimelate epimerase-like"/>
    <property type="match status" value="1"/>
</dbReference>
<dbReference type="KEGG" id="hcz:G9Q37_05880"/>
<proteinExistence type="inferred from homology"/>
<gene>
    <name evidence="4" type="ORF">G9Q37_05880</name>
</gene>
<protein>
    <submittedName>
        <fullName evidence="4">PhzF family phenazine biosynthesis protein</fullName>
    </submittedName>
</protein>
<comment type="similarity">
    <text evidence="1">Belongs to the PhzF family.</text>
</comment>
<dbReference type="InterPro" id="IPR003719">
    <property type="entry name" value="Phenazine_PhzF-like"/>
</dbReference>
<accession>A0A6G8IES3</accession>
<evidence type="ECO:0000256" key="3">
    <source>
        <dbReference type="PIRSR" id="PIRSR016184-1"/>
    </source>
</evidence>
<evidence type="ECO:0000256" key="1">
    <source>
        <dbReference type="ARBA" id="ARBA00008270"/>
    </source>
</evidence>
<dbReference type="NCBIfam" id="TIGR00654">
    <property type="entry name" value="PhzF_family"/>
    <property type="match status" value="1"/>
</dbReference>
<keyword evidence="5" id="KW-1185">Reference proteome</keyword>
<reference evidence="4 5" key="1">
    <citation type="submission" date="2020-03" db="EMBL/GenBank/DDBJ databases">
        <title>Hydrogenophaga sp. nov. isolated from cyanobacterial mat.</title>
        <authorList>
            <person name="Thorat V."/>
            <person name="Kirdat K."/>
            <person name="Tiwarekar B."/>
            <person name="Costa E.D."/>
            <person name="Yadav A."/>
        </authorList>
    </citation>
    <scope>NUCLEOTIDE SEQUENCE [LARGE SCALE GENOMIC DNA]</scope>
    <source>
        <strain evidence="4 5">BA0156</strain>
    </source>
</reference>
<evidence type="ECO:0000256" key="2">
    <source>
        <dbReference type="ARBA" id="ARBA00023235"/>
    </source>
</evidence>
<dbReference type="GO" id="GO:0005737">
    <property type="term" value="C:cytoplasm"/>
    <property type="evidence" value="ECO:0007669"/>
    <property type="project" value="TreeGrafter"/>
</dbReference>
<name>A0A6G8IES3_9BURK</name>
<dbReference type="RefSeq" id="WP_166225900.1">
    <property type="nucleotide sequence ID" value="NZ_CP049989.1"/>
</dbReference>
<evidence type="ECO:0000313" key="4">
    <source>
        <dbReference type="EMBL" id="QIM51704.1"/>
    </source>
</evidence>
<dbReference type="PANTHER" id="PTHR13774:SF39">
    <property type="entry name" value="BIOSYNTHESIS PROTEIN, PUTATIVE-RELATED"/>
    <property type="match status" value="1"/>
</dbReference>
<dbReference type="PANTHER" id="PTHR13774">
    <property type="entry name" value="PHENAZINE BIOSYNTHESIS PROTEIN"/>
    <property type="match status" value="1"/>
</dbReference>
<evidence type="ECO:0000313" key="5">
    <source>
        <dbReference type="Proteomes" id="UP000503162"/>
    </source>
</evidence>
<sequence>MKLYRAAAFSSGGKGGNPAGVAICSRALSESTMQALARDVGYSEVAFLHPEGGSWRVRYFAPEIEIPFCGHATIAAGAILGLNHGVGQYDLKTNLANVPVVASMSNAGWMARFVSPRTFTRELAPLHVERLRDCFGLAADELDAGLPPRLMNAGANHALIALRSRRRLSHMGYAFSELLQVKRELDLATVTLVYRESDDVFHARNPFAAGGVYEDPATGAAAAALAGYLRDLGIKRSGSLRIIQGEDMGRRSEIFVDYDAARGTGVRIAGEVSVWGGSELDARLMAVD</sequence>
<dbReference type="Proteomes" id="UP000503162">
    <property type="component" value="Chromosome"/>
</dbReference>
<dbReference type="Gene3D" id="3.10.310.10">
    <property type="entry name" value="Diaminopimelate Epimerase, Chain A, domain 1"/>
    <property type="match status" value="2"/>
</dbReference>
<dbReference type="Pfam" id="PF02567">
    <property type="entry name" value="PhzC-PhzF"/>
    <property type="match status" value="1"/>
</dbReference>
<keyword evidence="2" id="KW-0413">Isomerase</keyword>
<organism evidence="4 5">
    <name type="scientific">Hydrogenophaga crocea</name>
    <dbReference type="NCBI Taxonomy" id="2716225"/>
    <lineage>
        <taxon>Bacteria</taxon>
        <taxon>Pseudomonadati</taxon>
        <taxon>Pseudomonadota</taxon>
        <taxon>Betaproteobacteria</taxon>
        <taxon>Burkholderiales</taxon>
        <taxon>Comamonadaceae</taxon>
        <taxon>Hydrogenophaga</taxon>
    </lineage>
</organism>